<protein>
    <recommendedName>
        <fullName evidence="3">SDR family oxidoreductase</fullName>
    </recommendedName>
</protein>
<name>A0A3D3TNH0_9BACT</name>
<evidence type="ECO:0008006" key="3">
    <source>
        <dbReference type="Google" id="ProtNLM"/>
    </source>
</evidence>
<dbReference type="Pfam" id="PF13561">
    <property type="entry name" value="adh_short_C2"/>
    <property type="match status" value="1"/>
</dbReference>
<dbReference type="InterPro" id="IPR036291">
    <property type="entry name" value="NAD(P)-bd_dom_sf"/>
</dbReference>
<accession>A0A3D3TNH0</accession>
<comment type="caution">
    <text evidence="1">The sequence shown here is derived from an EMBL/GenBank/DDBJ whole genome shotgun (WGS) entry which is preliminary data.</text>
</comment>
<sequence length="75" mass="8339">MSPCWNDVACHDHKSVVRFSRLSDIVHNQSPTGRVGRPEDVVETSLFRSGDEGFFVTGVNLVLDGGTIRKMIHVE</sequence>
<organism evidence="1 2">
    <name type="scientific">Mesotoga infera</name>
    <dbReference type="NCBI Taxonomy" id="1236046"/>
    <lineage>
        <taxon>Bacteria</taxon>
        <taxon>Thermotogati</taxon>
        <taxon>Thermotogota</taxon>
        <taxon>Thermotogae</taxon>
        <taxon>Kosmotogales</taxon>
        <taxon>Kosmotogaceae</taxon>
        <taxon>Mesotoga</taxon>
    </lineage>
</organism>
<evidence type="ECO:0000313" key="2">
    <source>
        <dbReference type="Proteomes" id="UP000264215"/>
    </source>
</evidence>
<evidence type="ECO:0000313" key="1">
    <source>
        <dbReference type="EMBL" id="HCO70451.1"/>
    </source>
</evidence>
<dbReference type="AlphaFoldDB" id="A0A3D3TNH0"/>
<proteinExistence type="predicted"/>
<dbReference type="SUPFAM" id="SSF51735">
    <property type="entry name" value="NAD(P)-binding Rossmann-fold domains"/>
    <property type="match status" value="1"/>
</dbReference>
<dbReference type="InterPro" id="IPR002347">
    <property type="entry name" value="SDR_fam"/>
</dbReference>
<reference evidence="1 2" key="1">
    <citation type="journal article" date="2018" name="Nat. Biotechnol.">
        <title>A standardized bacterial taxonomy based on genome phylogeny substantially revises the tree of life.</title>
        <authorList>
            <person name="Parks D.H."/>
            <person name="Chuvochina M."/>
            <person name="Waite D.W."/>
            <person name="Rinke C."/>
            <person name="Skarshewski A."/>
            <person name="Chaumeil P.A."/>
            <person name="Hugenholtz P."/>
        </authorList>
    </citation>
    <scope>NUCLEOTIDE SEQUENCE [LARGE SCALE GENOMIC DNA]</scope>
    <source>
        <strain evidence="1">UBA9905</strain>
    </source>
</reference>
<gene>
    <name evidence="1" type="ORF">DIT26_07760</name>
</gene>
<dbReference type="Gene3D" id="3.40.50.720">
    <property type="entry name" value="NAD(P)-binding Rossmann-like Domain"/>
    <property type="match status" value="1"/>
</dbReference>
<dbReference type="EMBL" id="DQBS01000173">
    <property type="protein sequence ID" value="HCO70451.1"/>
    <property type="molecule type" value="Genomic_DNA"/>
</dbReference>
<dbReference type="Proteomes" id="UP000264215">
    <property type="component" value="Unassembled WGS sequence"/>
</dbReference>